<proteinExistence type="predicted"/>
<dbReference type="EMBL" id="MG736918">
    <property type="protein sequence ID" value="AUV57246.1"/>
    <property type="molecule type" value="Genomic_DNA"/>
</dbReference>
<name>A0A2K9V501_9CAUD</name>
<evidence type="ECO:0000313" key="2">
    <source>
        <dbReference type="Proteomes" id="UP000241070"/>
    </source>
</evidence>
<protein>
    <submittedName>
        <fullName evidence="1">Uncharacterized protein</fullName>
    </submittedName>
</protein>
<reference evidence="1 2" key="1">
    <citation type="submission" date="2017-12" db="EMBL/GenBank/DDBJ databases">
        <title>Complete Genome Sequences of Erwinia amylovora Phages vB_EamP-S2 and vB_EamM-Bue1.</title>
        <authorList>
            <person name="Knecht L.E."/>
            <person name="Born Y."/>
            <person name="Pothier J.F."/>
            <person name="Loessner M.J."/>
            <person name="Fieseler L."/>
        </authorList>
    </citation>
    <scope>NUCLEOTIDE SEQUENCE [LARGE SCALE GENOMIC DNA]</scope>
</reference>
<dbReference type="Proteomes" id="UP000241070">
    <property type="component" value="Segment"/>
</dbReference>
<accession>A0A2K9V501</accession>
<organism evidence="1 2">
    <name type="scientific">Erwinia phage vB_EamP-S2</name>
    <dbReference type="NCBI Taxonomy" id="2070198"/>
    <lineage>
        <taxon>Viruses</taxon>
        <taxon>Duplodnaviria</taxon>
        <taxon>Heunggongvirae</taxon>
        <taxon>Uroviricota</taxon>
        <taxon>Caudoviricetes</taxon>
        <taxon>Autographivirales</taxon>
        <taxon>Autosignataviridae</taxon>
        <taxon>Molineuxvirinae</taxon>
        <taxon>Eracentumvirus</taxon>
        <taxon>Eracentumvirus S2</taxon>
    </lineage>
</organism>
<dbReference type="GeneID" id="54988074"/>
<keyword evidence="2" id="KW-1185">Reference proteome</keyword>
<dbReference type="RefSeq" id="YP_009797657.1">
    <property type="nucleotide sequence ID" value="NC_047917.1"/>
</dbReference>
<dbReference type="KEGG" id="vg:54988074"/>
<sequence>MDLPLSPSEWCKQKQNECLERGDTDSAMHYFEMGEVWKGQGR</sequence>
<evidence type="ECO:0000313" key="1">
    <source>
        <dbReference type="EMBL" id="AUV57246.1"/>
    </source>
</evidence>